<organism evidence="1">
    <name type="scientific">freshwater metagenome</name>
    <dbReference type="NCBI Taxonomy" id="449393"/>
    <lineage>
        <taxon>unclassified sequences</taxon>
        <taxon>metagenomes</taxon>
        <taxon>ecological metagenomes</taxon>
    </lineage>
</organism>
<gene>
    <name evidence="1" type="ORF">UFOPK2237_01037</name>
</gene>
<dbReference type="Gene3D" id="3.30.70.100">
    <property type="match status" value="1"/>
</dbReference>
<dbReference type="EMBL" id="CAEZWI010000160">
    <property type="protein sequence ID" value="CAB4660241.1"/>
    <property type="molecule type" value="Genomic_DNA"/>
</dbReference>
<accession>A0A6J6LF34</accession>
<sequence length="112" mass="12660">MLGTFHTIWTFDVSDADSWKLEAKQAMNVLQGRPGFVSASIFHNADSPERYLIKTDWLDVGSYRRALGSMEAKVGVWPFLANMRDEPTAFEMLMEFNADSVTEYESSVNDAV</sequence>
<dbReference type="InterPro" id="IPR011008">
    <property type="entry name" value="Dimeric_a/b-barrel"/>
</dbReference>
<name>A0A6J6LF34_9ZZZZ</name>
<evidence type="ECO:0000313" key="1">
    <source>
        <dbReference type="EMBL" id="CAB4660241.1"/>
    </source>
</evidence>
<protein>
    <submittedName>
        <fullName evidence="1">Unannotated protein</fullName>
    </submittedName>
</protein>
<reference evidence="1" key="1">
    <citation type="submission" date="2020-05" db="EMBL/GenBank/DDBJ databases">
        <authorList>
            <person name="Chiriac C."/>
            <person name="Salcher M."/>
            <person name="Ghai R."/>
            <person name="Kavagutti S V."/>
        </authorList>
    </citation>
    <scope>NUCLEOTIDE SEQUENCE</scope>
</reference>
<dbReference type="AlphaFoldDB" id="A0A6J6LF34"/>
<proteinExistence type="predicted"/>
<dbReference type="SUPFAM" id="SSF54909">
    <property type="entry name" value="Dimeric alpha+beta barrel"/>
    <property type="match status" value="1"/>
</dbReference>